<comment type="caution">
    <text evidence="1">The sequence shown here is derived from an EMBL/GenBank/DDBJ whole genome shotgun (WGS) entry which is preliminary data.</text>
</comment>
<gene>
    <name evidence="1" type="ORF">HanXRQr2_Chr14g0625031</name>
</gene>
<accession>A0A9K3H4T7</accession>
<dbReference type="EMBL" id="MNCJ02000329">
    <property type="protein sequence ID" value="KAF5767502.1"/>
    <property type="molecule type" value="Genomic_DNA"/>
</dbReference>
<dbReference type="AlphaFoldDB" id="A0A9K3H4T7"/>
<sequence>MIDDDVYLFKPNKLKNIYNLCYPIIYSIPRDSLMRDYKHRLYQQTSDGFLI</sequence>
<name>A0A9K3H4T7_HELAN</name>
<reference evidence="1" key="2">
    <citation type="submission" date="2020-06" db="EMBL/GenBank/DDBJ databases">
        <title>Helianthus annuus Genome sequencing and assembly Release 2.</title>
        <authorList>
            <person name="Gouzy J."/>
            <person name="Langlade N."/>
            <person name="Munos S."/>
        </authorList>
    </citation>
    <scope>NUCLEOTIDE SEQUENCE</scope>
    <source>
        <tissue evidence="1">Leaves</tissue>
    </source>
</reference>
<proteinExistence type="predicted"/>
<organism evidence="1 2">
    <name type="scientific">Helianthus annuus</name>
    <name type="common">Common sunflower</name>
    <dbReference type="NCBI Taxonomy" id="4232"/>
    <lineage>
        <taxon>Eukaryota</taxon>
        <taxon>Viridiplantae</taxon>
        <taxon>Streptophyta</taxon>
        <taxon>Embryophyta</taxon>
        <taxon>Tracheophyta</taxon>
        <taxon>Spermatophyta</taxon>
        <taxon>Magnoliopsida</taxon>
        <taxon>eudicotyledons</taxon>
        <taxon>Gunneridae</taxon>
        <taxon>Pentapetalae</taxon>
        <taxon>asterids</taxon>
        <taxon>campanulids</taxon>
        <taxon>Asterales</taxon>
        <taxon>Asteraceae</taxon>
        <taxon>Asteroideae</taxon>
        <taxon>Heliantheae alliance</taxon>
        <taxon>Heliantheae</taxon>
        <taxon>Helianthus</taxon>
    </lineage>
</organism>
<dbReference type="Gramene" id="mRNA:HanXRQr2_Chr14g0625031">
    <property type="protein sequence ID" value="CDS:HanXRQr2_Chr14g0625031.1"/>
    <property type="gene ID" value="HanXRQr2_Chr14g0625031"/>
</dbReference>
<keyword evidence="2" id="KW-1185">Reference proteome</keyword>
<protein>
    <submittedName>
        <fullName evidence="1">Uncharacterized protein</fullName>
    </submittedName>
</protein>
<reference evidence="1" key="1">
    <citation type="journal article" date="2017" name="Nature">
        <title>The sunflower genome provides insights into oil metabolism, flowering and Asterid evolution.</title>
        <authorList>
            <person name="Badouin H."/>
            <person name="Gouzy J."/>
            <person name="Grassa C.J."/>
            <person name="Murat F."/>
            <person name="Staton S.E."/>
            <person name="Cottret L."/>
            <person name="Lelandais-Briere C."/>
            <person name="Owens G.L."/>
            <person name="Carrere S."/>
            <person name="Mayjonade B."/>
            <person name="Legrand L."/>
            <person name="Gill N."/>
            <person name="Kane N.C."/>
            <person name="Bowers J.E."/>
            <person name="Hubner S."/>
            <person name="Bellec A."/>
            <person name="Berard A."/>
            <person name="Berges H."/>
            <person name="Blanchet N."/>
            <person name="Boniface M.C."/>
            <person name="Brunel D."/>
            <person name="Catrice O."/>
            <person name="Chaidir N."/>
            <person name="Claudel C."/>
            <person name="Donnadieu C."/>
            <person name="Faraut T."/>
            <person name="Fievet G."/>
            <person name="Helmstetter N."/>
            <person name="King M."/>
            <person name="Knapp S.J."/>
            <person name="Lai Z."/>
            <person name="Le Paslier M.C."/>
            <person name="Lippi Y."/>
            <person name="Lorenzon L."/>
            <person name="Mandel J.R."/>
            <person name="Marage G."/>
            <person name="Marchand G."/>
            <person name="Marquand E."/>
            <person name="Bret-Mestries E."/>
            <person name="Morien E."/>
            <person name="Nambeesan S."/>
            <person name="Nguyen T."/>
            <person name="Pegot-Espagnet P."/>
            <person name="Pouilly N."/>
            <person name="Raftis F."/>
            <person name="Sallet E."/>
            <person name="Schiex T."/>
            <person name="Thomas J."/>
            <person name="Vandecasteele C."/>
            <person name="Vares D."/>
            <person name="Vear F."/>
            <person name="Vautrin S."/>
            <person name="Crespi M."/>
            <person name="Mangin B."/>
            <person name="Burke J.M."/>
            <person name="Salse J."/>
            <person name="Munos S."/>
            <person name="Vincourt P."/>
            <person name="Rieseberg L.H."/>
            <person name="Langlade N.B."/>
        </authorList>
    </citation>
    <scope>NUCLEOTIDE SEQUENCE</scope>
    <source>
        <tissue evidence="1">Leaves</tissue>
    </source>
</reference>
<evidence type="ECO:0000313" key="2">
    <source>
        <dbReference type="Proteomes" id="UP000215914"/>
    </source>
</evidence>
<dbReference type="Proteomes" id="UP000215914">
    <property type="component" value="Unassembled WGS sequence"/>
</dbReference>
<evidence type="ECO:0000313" key="1">
    <source>
        <dbReference type="EMBL" id="KAF5767502.1"/>
    </source>
</evidence>